<proteinExistence type="predicted"/>
<organism evidence="2 3">
    <name type="scientific">Steinernema glaseri</name>
    <dbReference type="NCBI Taxonomy" id="37863"/>
    <lineage>
        <taxon>Eukaryota</taxon>
        <taxon>Metazoa</taxon>
        <taxon>Ecdysozoa</taxon>
        <taxon>Nematoda</taxon>
        <taxon>Chromadorea</taxon>
        <taxon>Rhabditida</taxon>
        <taxon>Tylenchina</taxon>
        <taxon>Panagrolaimomorpha</taxon>
        <taxon>Strongyloidoidea</taxon>
        <taxon>Steinernematidae</taxon>
        <taxon>Steinernema</taxon>
    </lineage>
</organism>
<evidence type="ECO:0000313" key="3">
    <source>
        <dbReference type="WBParaSite" id="L893_g5860.t1"/>
    </source>
</evidence>
<evidence type="ECO:0000313" key="2">
    <source>
        <dbReference type="Proteomes" id="UP000095287"/>
    </source>
</evidence>
<dbReference type="Proteomes" id="UP000095287">
    <property type="component" value="Unplaced"/>
</dbReference>
<protein>
    <submittedName>
        <fullName evidence="3">Death domain-containing protein</fullName>
    </submittedName>
</protein>
<keyword evidence="2" id="KW-1185">Reference proteome</keyword>
<feature type="region of interest" description="Disordered" evidence="1">
    <location>
        <begin position="66"/>
        <end position="139"/>
    </location>
</feature>
<feature type="compositionally biased region" description="Polar residues" evidence="1">
    <location>
        <begin position="111"/>
        <end position="134"/>
    </location>
</feature>
<accession>A0A1I8AI74</accession>
<name>A0A1I8AI74_9BILA</name>
<evidence type="ECO:0000256" key="1">
    <source>
        <dbReference type="SAM" id="MobiDB-lite"/>
    </source>
</evidence>
<dbReference type="AlphaFoldDB" id="A0A1I8AI74"/>
<reference evidence="3" key="1">
    <citation type="submission" date="2016-11" db="UniProtKB">
        <authorList>
            <consortium name="WormBaseParasite"/>
        </authorList>
    </citation>
    <scope>IDENTIFICATION</scope>
</reference>
<sequence length="623" mass="71231">MNDRQFGFAYSISAFSRSRFYLFHLLYITHFLDQGTYLFRNDTYDIVDLASAKLTIKEGGAVEMRSDPTCWQNKDQQNKSAQSKGAQPRKSGSNRSSDQIGWQISDLKTEPGQQPVTSMSTSLSTEAKRANNNGEAAGPTNVLLVGSKEAIELWMELFSKYIRMKDTNDALAEERPRSSIGNRILSFVFGDVHLQFIPVSPANYKEISKQPARAICHISLCEDETQIESVKEDIIRTYNLVATNDWRRRLFFFHVDKNARPDAPMRELFVENEFQDSRIYFLPMKPAVAVEAVLCRVKSEVKSKDKRMWITTHRMCRDFTASILRLQPLSTTYEDQLVLQKLVDDQNMRLNGIQNRQITRIPEGTSKLFGSVFERSTSVYPSEYQLNLLLYGSGNAKAWWLNAFLNYSLSKEPLTEGLVEAAYSFAQFERSFVEMGAHKPRWPRYGLLLDHLKINIIDISNEWSKGGIVDLLSGVPTISAVCFVSMSGAKDSDAQRERHQLMERLGLDKNLFFFPLTLDGNASEQRNLFFHEKLKAAPSYNLPLLPLIDTKASMDLHDGHRRPPPALKKEWTISNLICERFIGHIQKMVPFTNPLHDLGTRDWANIVTSVRTMANNYLKEEDD</sequence>
<dbReference type="WBParaSite" id="L893_g5860.t1">
    <property type="protein sequence ID" value="L893_g5860.t1"/>
    <property type="gene ID" value="L893_g5860"/>
</dbReference>
<feature type="compositionally biased region" description="Polar residues" evidence="1">
    <location>
        <begin position="69"/>
        <end position="102"/>
    </location>
</feature>